<dbReference type="Proteomes" id="UP000244924">
    <property type="component" value="Unassembled WGS sequence"/>
</dbReference>
<evidence type="ECO:0000256" key="1">
    <source>
        <dbReference type="SAM" id="MobiDB-lite"/>
    </source>
</evidence>
<dbReference type="AntiFam" id="ANF00116">
    <property type="entry name" value="Shadow ORF (opposite cobK)"/>
</dbReference>
<name>A0A2R8BKE8_9RHOB</name>
<accession>A0A2R8BKE8</accession>
<evidence type="ECO:0000313" key="3">
    <source>
        <dbReference type="Proteomes" id="UP000244924"/>
    </source>
</evidence>
<protein>
    <submittedName>
        <fullName evidence="2">Uncharacterized protein</fullName>
    </submittedName>
</protein>
<proteinExistence type="predicted"/>
<keyword evidence="3" id="KW-1185">Reference proteome</keyword>
<evidence type="ECO:0000313" key="2">
    <source>
        <dbReference type="EMBL" id="SPH23783.1"/>
    </source>
</evidence>
<dbReference type="AlphaFoldDB" id="A0A2R8BKE8"/>
<organism evidence="2 3">
    <name type="scientific">Albidovulum aquaemixtae</name>
    <dbReference type="NCBI Taxonomy" id="1542388"/>
    <lineage>
        <taxon>Bacteria</taxon>
        <taxon>Pseudomonadati</taxon>
        <taxon>Pseudomonadota</taxon>
        <taxon>Alphaproteobacteria</taxon>
        <taxon>Rhodobacterales</taxon>
        <taxon>Paracoccaceae</taxon>
        <taxon>Albidovulum</taxon>
    </lineage>
</organism>
<gene>
    <name evidence="2" type="ORF">DEA8626_02853</name>
</gene>
<dbReference type="EMBL" id="OMOQ01000002">
    <property type="protein sequence ID" value="SPH23783.1"/>
    <property type="molecule type" value="Genomic_DNA"/>
</dbReference>
<reference evidence="2 3" key="1">
    <citation type="submission" date="2018-03" db="EMBL/GenBank/DDBJ databases">
        <authorList>
            <person name="Keele B.F."/>
        </authorList>
    </citation>
    <scope>NUCLEOTIDE SEQUENCE [LARGE SCALE GENOMIC DNA]</scope>
    <source>
        <strain evidence="2 3">CECT 8626</strain>
    </source>
</reference>
<sequence>MSEKRHNPVNIACDASGRHGRPVDQDDWNLVKPRRIEFGPGARAAGVFRDDQVNPMVDQKPQILCLGKRATRDEGVRIGQGQRSFRRIDKPQKIMVLGLRTKGREVLLADGEEDASWRIGKCVDSRANIRDVTPFIARPRRPRFAFKGAKRRAGFSAGGSRVAAHLDGEWVRRVYDMRESCGPDVFSQPSGSAKATNPRRQGLCPGRFGASGIGKDSLHSRICQTPCKSARFGRAAEEKDAGHV</sequence>
<feature type="region of interest" description="Disordered" evidence="1">
    <location>
        <begin position="1"/>
        <end position="26"/>
    </location>
</feature>